<dbReference type="Gene3D" id="3.40.50.10390">
    <property type="entry name" value="Gingipain r, domain 1"/>
    <property type="match status" value="1"/>
</dbReference>
<dbReference type="InterPro" id="IPR029031">
    <property type="entry name" value="Gingipain_N_sf"/>
</dbReference>
<feature type="signal peptide" evidence="2">
    <location>
        <begin position="1"/>
        <end position="21"/>
    </location>
</feature>
<proteinExistence type="predicted"/>
<evidence type="ECO:0000259" key="3">
    <source>
        <dbReference type="Pfam" id="PF01364"/>
    </source>
</evidence>
<accession>A0A3D9L3R0</accession>
<dbReference type="InterPro" id="IPR029030">
    <property type="entry name" value="Caspase-like_dom_sf"/>
</dbReference>
<dbReference type="GO" id="GO:0006508">
    <property type="term" value="P:proteolysis"/>
    <property type="evidence" value="ECO:0007669"/>
    <property type="project" value="InterPro"/>
</dbReference>
<dbReference type="Pfam" id="PF01364">
    <property type="entry name" value="Peptidase_C25"/>
    <property type="match status" value="1"/>
</dbReference>
<feature type="chain" id="PRO_5017770105" evidence="2">
    <location>
        <begin position="22"/>
        <end position="1661"/>
    </location>
</feature>
<dbReference type="Gene3D" id="3.40.50.1460">
    <property type="match status" value="1"/>
</dbReference>
<dbReference type="InterPro" id="IPR013783">
    <property type="entry name" value="Ig-like_fold"/>
</dbReference>
<gene>
    <name evidence="5" type="ORF">C7460_10856</name>
</gene>
<reference evidence="5 6" key="1">
    <citation type="submission" date="2018-07" db="EMBL/GenBank/DDBJ databases">
        <title>Genomic Encyclopedia of Type Strains, Phase IV (KMG-IV): sequencing the most valuable type-strain genomes for metagenomic binning, comparative biology and taxonomic classification.</title>
        <authorList>
            <person name="Goeker M."/>
        </authorList>
    </citation>
    <scope>NUCLEOTIDE SEQUENCE [LARGE SCALE GENOMIC DNA]</scope>
    <source>
        <strain evidence="5 6">DSM 4134</strain>
    </source>
</reference>
<dbReference type="Proteomes" id="UP000256779">
    <property type="component" value="Unassembled WGS sequence"/>
</dbReference>
<feature type="domain" description="Gingipain" evidence="3">
    <location>
        <begin position="402"/>
        <end position="759"/>
    </location>
</feature>
<dbReference type="Gene3D" id="2.60.40.10">
    <property type="entry name" value="Immunoglobulins"/>
    <property type="match status" value="1"/>
</dbReference>
<dbReference type="GO" id="GO:0008234">
    <property type="term" value="F:cysteine-type peptidase activity"/>
    <property type="evidence" value="ECO:0007669"/>
    <property type="project" value="InterPro"/>
</dbReference>
<evidence type="ECO:0000256" key="1">
    <source>
        <dbReference type="ARBA" id="ARBA00022729"/>
    </source>
</evidence>
<keyword evidence="1 2" id="KW-0732">Signal</keyword>
<dbReference type="InterPro" id="IPR011635">
    <property type="entry name" value="CARDB"/>
</dbReference>
<dbReference type="SUPFAM" id="SSF52129">
    <property type="entry name" value="Caspase-like"/>
    <property type="match status" value="1"/>
</dbReference>
<dbReference type="Pfam" id="PF07705">
    <property type="entry name" value="CARDB"/>
    <property type="match status" value="1"/>
</dbReference>
<feature type="domain" description="CARDB" evidence="4">
    <location>
        <begin position="766"/>
        <end position="877"/>
    </location>
</feature>
<dbReference type="RefSeq" id="WP_115867976.1">
    <property type="nucleotide sequence ID" value="NZ_QREG01000008.1"/>
</dbReference>
<evidence type="ECO:0000256" key="2">
    <source>
        <dbReference type="SAM" id="SignalP"/>
    </source>
</evidence>
<dbReference type="CDD" id="cd02258">
    <property type="entry name" value="Peptidase_C25_N"/>
    <property type="match status" value="1"/>
</dbReference>
<evidence type="ECO:0000313" key="5">
    <source>
        <dbReference type="EMBL" id="RED99440.1"/>
    </source>
</evidence>
<dbReference type="EMBL" id="QREG01000008">
    <property type="protein sequence ID" value="RED99440.1"/>
    <property type="molecule type" value="Genomic_DNA"/>
</dbReference>
<dbReference type="OrthoDB" id="9757650at2"/>
<organism evidence="5 6">
    <name type="scientific">Marinoscillum furvescens DSM 4134</name>
    <dbReference type="NCBI Taxonomy" id="1122208"/>
    <lineage>
        <taxon>Bacteria</taxon>
        <taxon>Pseudomonadati</taxon>
        <taxon>Bacteroidota</taxon>
        <taxon>Cytophagia</taxon>
        <taxon>Cytophagales</taxon>
        <taxon>Reichenbachiellaceae</taxon>
        <taxon>Marinoscillum</taxon>
    </lineage>
</organism>
<protein>
    <submittedName>
        <fullName evidence="5">CARDB protein</fullName>
    </submittedName>
</protein>
<dbReference type="InterPro" id="IPR001769">
    <property type="entry name" value="Gingipain"/>
</dbReference>
<name>A0A3D9L3R0_MARFU</name>
<dbReference type="PROSITE" id="PS00018">
    <property type="entry name" value="EF_HAND_1"/>
    <property type="match status" value="1"/>
</dbReference>
<dbReference type="Gene3D" id="2.60.40.4070">
    <property type="match status" value="1"/>
</dbReference>
<evidence type="ECO:0000313" key="6">
    <source>
        <dbReference type="Proteomes" id="UP000256779"/>
    </source>
</evidence>
<comment type="caution">
    <text evidence="5">The sequence shown here is derived from an EMBL/GenBank/DDBJ whole genome shotgun (WGS) entry which is preliminary data.</text>
</comment>
<dbReference type="InterPro" id="IPR018247">
    <property type="entry name" value="EF_Hand_1_Ca_BS"/>
</dbReference>
<keyword evidence="6" id="KW-1185">Reference proteome</keyword>
<evidence type="ECO:0000259" key="4">
    <source>
        <dbReference type="Pfam" id="PF07705"/>
    </source>
</evidence>
<sequence length="1661" mass="181753">MWKIKLCILILCLSVGSMLFGQGTGNEWINYAQDYYRLKVAEDGLYRVTATELARVGVPVNNIAAGRYQVFRNGQEVAISSRDTNGDGRLDYLEFFGEKNDGTSNTSLYDTPSDQPHTYYNLYTDTSTYFLTWKSTGTGSQMAFSSFKDASGLTRQPYHLGEDLHLQTTHYLHGTRFGSGFDIQSPKYLEGEGWSGSRIAKGGKQAFSLTLPNPERTGPIPTLEVGLVGVSSFNHVSQIYAGPDAGSLRLVGKAQFEGHGHFTFDNNLQWSDVRSDGQLIVEVRVVGVSGQTDGQSISYVRAEFPQQLIASDQKMLTIPDITASRGYVVATTSSGASYRVFDVTDPYAPAQVAATAFTDRLEFVFNDSLAENRAFLLVASPKTVPVIEPAAMEEITTEGKNYLIISHPELNELVDGVAPVDGFEAYRSSAAGGGFQVEKVYVDQIFDQFGYGDPGPEGIRRLIRAMVAAGSLEYVFIIGKGTTVDKGYYRNPDSFTHYVPTFGFPGSDMLLAVPSSGLVPEVPVGRLSALTSVHVKNYLDKVKIMDALPFDQLWRKNILQLSGGQTTGELRTFETYVKNFKQVAEGDYLGASVVNISKNSTETVKFINVANEVNGGVGLITFFGHSSGVVTDMEIGRASDPDAGYANQGKYPTILVNGCNAGGIFNSGSSFTFGEDWMATPNAGAVAFLANSDFALSLNLKRYSDLFYKFAFAEESTFGWALGDIMLEVSQRYFSNYGTDDVAQSQVFQTLLQGDPAVAVFGAQKPDLAIATGEISASPIQEAKILASSDSFALHIPVKNFGKTNADSIRISVVRSFADGSQTTSSRSFGRIWSLDTLQFTVSNPEGTAVEGDNVFTITIDPENELEELNESNNQATFALFIPKGNTIPLYPLTYGVISDPNPSLKWQSANLQEETRTFSLQVDTSFHFSSPFSQSISLEGAAYLEYPLDLSGMPDSTTVYWRTRFEEPRENEDTTWVEASFTYTHHAMTGWGQVGNGQFRENTLAGVNYDASAGSWTFLESVTPIQINTHGPEFPGGYDDYQVIIDGLDLLLTDNAADPRCKRTNAINAVVFDKASGVPYRPFGAQGADVQNDLVCGRLPQMIHNFHEQDVLGERRYLDSLIGTMQNGDHVVLFSFGDMAYSNWDAQLKASLEQVGISSGVIDALEDGQPVIILGQKGWSIGQAEVVTSNGSAEPLREQAIELISQVNSKFTSGAVLSTRVGPAVDWERLYYDVQAEASDSWYIDVTGVTPDGDKNRVYSNARIDEVTLDNVDATTYPFLDLELSFGDFDNQTPPQLASWGVEYELPPEGVLSLVALPSETLQEGQEFQSRFAFANVGESSFSDSLTVRAELYNVNAANTEVNTFHISAPLEGDTTYFDVSFGTIGKLGANHLSVRVDAAGPEQYTANNSLQLAGAATVVADDVNPVLDVTFDGGYILDGDIVSPNPSILIRFKDENIHLYKQDTSGISVDLKAPCEDCDFERIHFTDPKLSYVLASEDQDFEISYQPGPLTDGRYTLRVQGEDASGNASGVQPYEISFEVINESTITHFYPYPNPFSTSTRFVFTLTGSELPDEVKIQILTVSGRVVREITQDELGPLRIGTNISQYAWDGRDEFGDLLANGVYLYKVVLRQGGEAIQHRFTSGDRSFKNGFGKIYILR</sequence>